<dbReference type="PANTHER" id="PTHR24220">
    <property type="entry name" value="IMPORT ATP-BINDING PROTEIN"/>
    <property type="match status" value="1"/>
</dbReference>
<keyword evidence="3 6" id="KW-0067">ATP-binding</keyword>
<dbReference type="AlphaFoldDB" id="A0A7C3VHG4"/>
<evidence type="ECO:0000256" key="2">
    <source>
        <dbReference type="ARBA" id="ARBA00022741"/>
    </source>
</evidence>
<feature type="region of interest" description="Disordered" evidence="4">
    <location>
        <begin position="1"/>
        <end position="27"/>
    </location>
</feature>
<dbReference type="GO" id="GO:0016887">
    <property type="term" value="F:ATP hydrolysis activity"/>
    <property type="evidence" value="ECO:0007669"/>
    <property type="project" value="InterPro"/>
</dbReference>
<feature type="domain" description="ABC transporter" evidence="5">
    <location>
        <begin position="38"/>
        <end position="270"/>
    </location>
</feature>
<proteinExistence type="predicted"/>
<dbReference type="PROSITE" id="PS50893">
    <property type="entry name" value="ABC_TRANSPORTER_2"/>
    <property type="match status" value="1"/>
</dbReference>
<sequence length="271" mass="28644">MSHLVTTNSVVGVGDSGTHHPDASPNATTLAQPLTMAIKARGVRMVFKSGSGYYHALKGIDLDVSGGDIQLLMGPSGSGKTTLLSILAGLLTPSSGTVKLLGEEITKMSRGKLARFRRNNIGFIFQGFNLFPALTAAENVELGLNVKGIKGGKARQEAQHLLEQVGLADKGHLRPRNLSGGQQQRVAIARALAGNPPLIMADEPTAALDSHSGHAVIEILRQLSKEGGCTVLMVTHDPRIMDVADRILYLEDGMLSAQHIDSSTPPTFSVT</sequence>
<dbReference type="EMBL" id="DSPX01000129">
    <property type="protein sequence ID" value="HGG01532.1"/>
    <property type="molecule type" value="Genomic_DNA"/>
</dbReference>
<accession>A0A7C3VHG4</accession>
<dbReference type="SMART" id="SM00382">
    <property type="entry name" value="AAA"/>
    <property type="match status" value="1"/>
</dbReference>
<dbReference type="PROSITE" id="PS00211">
    <property type="entry name" value="ABC_TRANSPORTER_1"/>
    <property type="match status" value="1"/>
</dbReference>
<dbReference type="InterPro" id="IPR027417">
    <property type="entry name" value="P-loop_NTPase"/>
</dbReference>
<organism evidence="6">
    <name type="scientific">Planktothricoides sp. SpSt-374</name>
    <dbReference type="NCBI Taxonomy" id="2282167"/>
    <lineage>
        <taxon>Bacteria</taxon>
        <taxon>Bacillati</taxon>
        <taxon>Cyanobacteriota</taxon>
        <taxon>Cyanophyceae</taxon>
        <taxon>Oscillatoriophycideae</taxon>
        <taxon>Oscillatoriales</taxon>
        <taxon>Oscillatoriaceae</taxon>
        <taxon>Planktothricoides</taxon>
    </lineage>
</organism>
<protein>
    <submittedName>
        <fullName evidence="6">ABC transporter ATP-binding protein</fullName>
    </submittedName>
</protein>
<reference evidence="6" key="1">
    <citation type="journal article" date="2020" name="mSystems">
        <title>Genome- and Community-Level Interaction Insights into Carbon Utilization and Element Cycling Functions of Hydrothermarchaeota in Hydrothermal Sediment.</title>
        <authorList>
            <person name="Zhou Z."/>
            <person name="Liu Y."/>
            <person name="Xu W."/>
            <person name="Pan J."/>
            <person name="Luo Z.H."/>
            <person name="Li M."/>
        </authorList>
    </citation>
    <scope>NUCLEOTIDE SEQUENCE [LARGE SCALE GENOMIC DNA]</scope>
    <source>
        <strain evidence="6">SpSt-374</strain>
    </source>
</reference>
<dbReference type="InterPro" id="IPR003439">
    <property type="entry name" value="ABC_transporter-like_ATP-bd"/>
</dbReference>
<dbReference type="GO" id="GO:0005886">
    <property type="term" value="C:plasma membrane"/>
    <property type="evidence" value="ECO:0007669"/>
    <property type="project" value="TreeGrafter"/>
</dbReference>
<comment type="caution">
    <text evidence="6">The sequence shown here is derived from an EMBL/GenBank/DDBJ whole genome shotgun (WGS) entry which is preliminary data.</text>
</comment>
<gene>
    <name evidence="6" type="ORF">ENR15_13005</name>
</gene>
<dbReference type="InterPro" id="IPR003593">
    <property type="entry name" value="AAA+_ATPase"/>
</dbReference>
<dbReference type="Pfam" id="PF00005">
    <property type="entry name" value="ABC_tran"/>
    <property type="match status" value="1"/>
</dbReference>
<evidence type="ECO:0000313" key="6">
    <source>
        <dbReference type="EMBL" id="HGG01532.1"/>
    </source>
</evidence>
<keyword evidence="1" id="KW-0813">Transport</keyword>
<dbReference type="GO" id="GO:0098796">
    <property type="term" value="C:membrane protein complex"/>
    <property type="evidence" value="ECO:0007669"/>
    <property type="project" value="UniProtKB-ARBA"/>
</dbReference>
<dbReference type="GO" id="GO:0005524">
    <property type="term" value="F:ATP binding"/>
    <property type="evidence" value="ECO:0007669"/>
    <property type="project" value="UniProtKB-KW"/>
</dbReference>
<evidence type="ECO:0000256" key="3">
    <source>
        <dbReference type="ARBA" id="ARBA00022840"/>
    </source>
</evidence>
<name>A0A7C3VHG4_9CYAN</name>
<dbReference type="InterPro" id="IPR017911">
    <property type="entry name" value="MacB-like_ATP-bd"/>
</dbReference>
<feature type="compositionally biased region" description="Polar residues" evidence="4">
    <location>
        <begin position="1"/>
        <end position="10"/>
    </location>
</feature>
<dbReference type="FunFam" id="3.40.50.300:FF:000032">
    <property type="entry name" value="Export ABC transporter ATP-binding protein"/>
    <property type="match status" value="1"/>
</dbReference>
<dbReference type="Gene3D" id="3.40.50.300">
    <property type="entry name" value="P-loop containing nucleotide triphosphate hydrolases"/>
    <property type="match status" value="1"/>
</dbReference>
<keyword evidence="2" id="KW-0547">Nucleotide-binding</keyword>
<dbReference type="CDD" id="cd03255">
    <property type="entry name" value="ABC_MJ0796_LolCDE_FtsE"/>
    <property type="match status" value="1"/>
</dbReference>
<dbReference type="GO" id="GO:0022857">
    <property type="term" value="F:transmembrane transporter activity"/>
    <property type="evidence" value="ECO:0007669"/>
    <property type="project" value="TreeGrafter"/>
</dbReference>
<evidence type="ECO:0000256" key="4">
    <source>
        <dbReference type="SAM" id="MobiDB-lite"/>
    </source>
</evidence>
<dbReference type="InterPro" id="IPR015854">
    <property type="entry name" value="ABC_transpr_LolD-like"/>
</dbReference>
<evidence type="ECO:0000259" key="5">
    <source>
        <dbReference type="PROSITE" id="PS50893"/>
    </source>
</evidence>
<dbReference type="SUPFAM" id="SSF52540">
    <property type="entry name" value="P-loop containing nucleoside triphosphate hydrolases"/>
    <property type="match status" value="1"/>
</dbReference>
<evidence type="ECO:0000256" key="1">
    <source>
        <dbReference type="ARBA" id="ARBA00022448"/>
    </source>
</evidence>
<dbReference type="InterPro" id="IPR017871">
    <property type="entry name" value="ABC_transporter-like_CS"/>
</dbReference>